<evidence type="ECO:0000313" key="1">
    <source>
        <dbReference type="EMBL" id="JAE38548.1"/>
    </source>
</evidence>
<accession>A0A0A9I073</accession>
<dbReference type="EMBL" id="GBRH01159348">
    <property type="protein sequence ID" value="JAE38548.1"/>
    <property type="molecule type" value="Transcribed_RNA"/>
</dbReference>
<organism evidence="1">
    <name type="scientific">Arundo donax</name>
    <name type="common">Giant reed</name>
    <name type="synonym">Donax arundinaceus</name>
    <dbReference type="NCBI Taxonomy" id="35708"/>
    <lineage>
        <taxon>Eukaryota</taxon>
        <taxon>Viridiplantae</taxon>
        <taxon>Streptophyta</taxon>
        <taxon>Embryophyta</taxon>
        <taxon>Tracheophyta</taxon>
        <taxon>Spermatophyta</taxon>
        <taxon>Magnoliopsida</taxon>
        <taxon>Liliopsida</taxon>
        <taxon>Poales</taxon>
        <taxon>Poaceae</taxon>
        <taxon>PACMAD clade</taxon>
        <taxon>Arundinoideae</taxon>
        <taxon>Arundineae</taxon>
        <taxon>Arundo</taxon>
    </lineage>
</organism>
<dbReference type="AlphaFoldDB" id="A0A0A9I073"/>
<reference evidence="1" key="2">
    <citation type="journal article" date="2015" name="Data Brief">
        <title>Shoot transcriptome of the giant reed, Arundo donax.</title>
        <authorList>
            <person name="Barrero R.A."/>
            <person name="Guerrero F.D."/>
            <person name="Moolhuijzen P."/>
            <person name="Goolsby J.A."/>
            <person name="Tidwell J."/>
            <person name="Bellgard S.E."/>
            <person name="Bellgard M.I."/>
        </authorList>
    </citation>
    <scope>NUCLEOTIDE SEQUENCE</scope>
    <source>
        <tissue evidence="1">Shoot tissue taken approximately 20 cm above the soil surface</tissue>
    </source>
</reference>
<sequence>MLVMRKEKGDGSVNSKMCSLISY</sequence>
<protein>
    <submittedName>
        <fullName evidence="1">Uncharacterized protein</fullName>
    </submittedName>
</protein>
<name>A0A0A9I073_ARUDO</name>
<proteinExistence type="predicted"/>
<reference evidence="1" key="1">
    <citation type="submission" date="2014-09" db="EMBL/GenBank/DDBJ databases">
        <authorList>
            <person name="Magalhaes I.L.F."/>
            <person name="Oliveira U."/>
            <person name="Santos F.R."/>
            <person name="Vidigal T.H.D.A."/>
            <person name="Brescovit A.D."/>
            <person name="Santos A.J."/>
        </authorList>
    </citation>
    <scope>NUCLEOTIDE SEQUENCE</scope>
    <source>
        <tissue evidence="1">Shoot tissue taken approximately 20 cm above the soil surface</tissue>
    </source>
</reference>